<feature type="signal peptide" evidence="2">
    <location>
        <begin position="1"/>
        <end position="19"/>
    </location>
</feature>
<dbReference type="EMBL" id="PHNE01000001">
    <property type="protein sequence ID" value="PPE05727.1"/>
    <property type="molecule type" value="Genomic_DNA"/>
</dbReference>
<evidence type="ECO:0008006" key="5">
    <source>
        <dbReference type="Google" id="ProtNLM"/>
    </source>
</evidence>
<accession>A0A2S5REJ9</accession>
<sequence length="581" mass="65610">MKKLLTLLGTIAMVASASATVVACGTDTSTQIEPEQIPDQETLLGESQNLLNQNDDALAKFENLEKTKEKAKVVIDKQHSTPAEIESAANELENAIKDFDNTNESLRETFKNMKATSTILFAKNSAIEKLRKLFNQAETTVTENKTYFEDYKVLKAQIEETNKFIEQNAGNQQAIDQKLKELDDAMNTFQTKGANELKELQELIIEANAADMTNPHAVGAITTFQNTIAKIKEFVDSKPTNPEKIKIKTKQLKQAIEQFYRDNLQGSKDKLNKSLAQANKVLFELGASNETRMKLEQLMSKVPLQQNTDDIKEINKMIANLESAINDVDISIKMLSELKNMILIAKRSVDNPHASYDSYIQLQNTIGEAEKIVKNSANNGEAVNDIHAKLKLAIDEFHLVSLQGSLFVLKASFEKAQKTLQKPGASREDYINLKQVIKEAQKFIADEPINVDEINAMITKIMRATSEFNLSGTVKIVSELKEMILVARELAKEPFMPHEIYIKLQDVIYNAQQVVDNNFDDEQMVVMALDQLESKIDEINRLMLDETLDVLTISLKKRKMLWNNKVLQMKLTLTYQQSLKK</sequence>
<dbReference type="PROSITE" id="PS51257">
    <property type="entry name" value="PROKAR_LIPOPROTEIN"/>
    <property type="match status" value="1"/>
</dbReference>
<dbReference type="InterPro" id="IPR054816">
    <property type="entry name" value="Lipoprotein_mollicutes-type_CS"/>
</dbReference>
<evidence type="ECO:0000256" key="1">
    <source>
        <dbReference type="SAM" id="Coils"/>
    </source>
</evidence>
<dbReference type="Proteomes" id="UP000237865">
    <property type="component" value="Unassembled WGS sequence"/>
</dbReference>
<keyword evidence="1" id="KW-0175">Coiled coil</keyword>
<gene>
    <name evidence="3" type="ORF">ELUCI_v1c00130</name>
</gene>
<feature type="coiled-coil region" evidence="1">
    <location>
        <begin position="47"/>
        <end position="116"/>
    </location>
</feature>
<feature type="coiled-coil region" evidence="1">
    <location>
        <begin position="261"/>
        <end position="324"/>
    </location>
</feature>
<organism evidence="3 4">
    <name type="scientific">Williamsoniiplasma lucivorax</name>
    <dbReference type="NCBI Taxonomy" id="209274"/>
    <lineage>
        <taxon>Bacteria</taxon>
        <taxon>Bacillati</taxon>
        <taxon>Mycoplasmatota</taxon>
        <taxon>Mollicutes</taxon>
        <taxon>Entomoplasmatales</taxon>
        <taxon>Williamsoniiplasma</taxon>
    </lineage>
</organism>
<feature type="chain" id="PRO_5015735322" description="Lipoprotein" evidence="2">
    <location>
        <begin position="20"/>
        <end position="581"/>
    </location>
</feature>
<keyword evidence="2" id="KW-0732">Signal</keyword>
<dbReference type="RefSeq" id="WP_028126562.1">
    <property type="nucleotide sequence ID" value="NZ_PHNE01000001.1"/>
</dbReference>
<comment type="caution">
    <text evidence="3">The sequence shown here is derived from an EMBL/GenBank/DDBJ whole genome shotgun (WGS) entry which is preliminary data.</text>
</comment>
<reference evidence="3 4" key="1">
    <citation type="submission" date="2017-11" db="EMBL/GenBank/DDBJ databases">
        <title>Genome sequence of Entomoplasma lucivorax PIPN-2 (ATCC 49196).</title>
        <authorList>
            <person name="Lo W.-S."/>
            <person name="Gasparich G.E."/>
            <person name="Kuo C.-H."/>
        </authorList>
    </citation>
    <scope>NUCLEOTIDE SEQUENCE [LARGE SCALE GENOMIC DNA]</scope>
    <source>
        <strain evidence="3 4">PIPN-2</strain>
    </source>
</reference>
<dbReference type="STRING" id="1399797.GCA_000518285_00677"/>
<dbReference type="NCBIfam" id="NF045726">
    <property type="entry name" value="XXplasma_LP"/>
    <property type="match status" value="1"/>
</dbReference>
<dbReference type="NCBIfam" id="NF038029">
    <property type="entry name" value="LP_plasma"/>
    <property type="match status" value="1"/>
</dbReference>
<name>A0A2S5REJ9_9MOLU</name>
<evidence type="ECO:0000313" key="4">
    <source>
        <dbReference type="Proteomes" id="UP000237865"/>
    </source>
</evidence>
<dbReference type="AlphaFoldDB" id="A0A2S5REJ9"/>
<keyword evidence="4" id="KW-1185">Reference proteome</keyword>
<proteinExistence type="predicted"/>
<evidence type="ECO:0000256" key="2">
    <source>
        <dbReference type="SAM" id="SignalP"/>
    </source>
</evidence>
<evidence type="ECO:0000313" key="3">
    <source>
        <dbReference type="EMBL" id="PPE05727.1"/>
    </source>
</evidence>
<protein>
    <recommendedName>
        <fullName evidence="5">Lipoprotein</fullName>
    </recommendedName>
</protein>
<dbReference type="Pfam" id="PF07554">
    <property type="entry name" value="FIVAR"/>
    <property type="match status" value="2"/>
</dbReference>